<evidence type="ECO:0000256" key="1">
    <source>
        <dbReference type="ARBA" id="ARBA00022801"/>
    </source>
</evidence>
<dbReference type="Pfam" id="PF00561">
    <property type="entry name" value="Abhydrolase_1"/>
    <property type="match status" value="1"/>
</dbReference>
<evidence type="ECO:0000313" key="4">
    <source>
        <dbReference type="Proteomes" id="UP000479226"/>
    </source>
</evidence>
<dbReference type="InterPro" id="IPR029058">
    <property type="entry name" value="AB_hydrolase_fold"/>
</dbReference>
<dbReference type="PANTHER" id="PTHR43798:SF31">
    <property type="entry name" value="AB HYDROLASE SUPERFAMILY PROTEIN YCLE"/>
    <property type="match status" value="1"/>
</dbReference>
<dbReference type="RefSeq" id="WP_165180102.1">
    <property type="nucleotide sequence ID" value="NZ_JAAKZI010000001.1"/>
</dbReference>
<feature type="domain" description="AB hydrolase-1" evidence="2">
    <location>
        <begin position="23"/>
        <end position="142"/>
    </location>
</feature>
<protein>
    <submittedName>
        <fullName evidence="3">Alpha/beta hydrolase</fullName>
    </submittedName>
</protein>
<proteinExistence type="predicted"/>
<keyword evidence="1 3" id="KW-0378">Hydrolase</keyword>
<dbReference type="Gene3D" id="3.40.50.1820">
    <property type="entry name" value="alpha/beta hydrolase"/>
    <property type="match status" value="1"/>
</dbReference>
<dbReference type="EMBL" id="JAAKZI010000001">
    <property type="protein sequence ID" value="NGN82018.1"/>
    <property type="molecule type" value="Genomic_DNA"/>
</dbReference>
<gene>
    <name evidence="3" type="ORF">G6N77_00870</name>
</gene>
<dbReference type="Proteomes" id="UP000479226">
    <property type="component" value="Unassembled WGS sequence"/>
</dbReference>
<comment type="caution">
    <text evidence="3">The sequence shown here is derived from an EMBL/GenBank/DDBJ whole genome shotgun (WGS) entry which is preliminary data.</text>
</comment>
<accession>A0ABX0D551</accession>
<dbReference type="PRINTS" id="PR00111">
    <property type="entry name" value="ABHYDROLASE"/>
</dbReference>
<organism evidence="3 4">
    <name type="scientific">Arthrobacter silviterrae</name>
    <dbReference type="NCBI Taxonomy" id="2026658"/>
    <lineage>
        <taxon>Bacteria</taxon>
        <taxon>Bacillati</taxon>
        <taxon>Actinomycetota</taxon>
        <taxon>Actinomycetes</taxon>
        <taxon>Micrococcales</taxon>
        <taxon>Micrococcaceae</taxon>
        <taxon>Arthrobacter</taxon>
    </lineage>
</organism>
<dbReference type="InterPro" id="IPR050266">
    <property type="entry name" value="AB_hydrolase_sf"/>
</dbReference>
<dbReference type="PANTHER" id="PTHR43798">
    <property type="entry name" value="MONOACYLGLYCEROL LIPASE"/>
    <property type="match status" value="1"/>
</dbReference>
<dbReference type="SUPFAM" id="SSF53474">
    <property type="entry name" value="alpha/beta-Hydrolases"/>
    <property type="match status" value="1"/>
</dbReference>
<evidence type="ECO:0000313" key="3">
    <source>
        <dbReference type="EMBL" id="NGN82018.1"/>
    </source>
</evidence>
<name>A0ABX0D551_9MICC</name>
<sequence>MTYRLSSVPGSLAFGEWGDPGAPAVLAVHGITANHLAWAAVARALPEFHVIAPDLRGRGGSRGLGGPYGMEAHAADLAALLDHVGVATAAVVGHSMGAFAALVFGLRHPGRTAATVLVDGGLPLVLPPGLTVNDTLGPAAQRLTMEFADRAAYRQLWKGHPALAGAWNGDIEAYVDYDLVGEPPRLHSSASYESMALDSADLFGMDAIEAALSALPAGTPLLTAPRGLLDADPLYSAEALAAWRARLPGLAVSEVPDVNHYTIVMGGRGAAAVAAAVKTAVTAGRTGS</sequence>
<dbReference type="InterPro" id="IPR000073">
    <property type="entry name" value="AB_hydrolase_1"/>
</dbReference>
<dbReference type="GO" id="GO:0016787">
    <property type="term" value="F:hydrolase activity"/>
    <property type="evidence" value="ECO:0007669"/>
    <property type="project" value="UniProtKB-KW"/>
</dbReference>
<reference evidence="3 4" key="1">
    <citation type="submission" date="2020-02" db="EMBL/GenBank/DDBJ databases">
        <title>Genome sequence of the type strain DSM 27180 of Arthrobacter silviterrae.</title>
        <authorList>
            <person name="Gao J."/>
            <person name="Sun J."/>
        </authorList>
    </citation>
    <scope>NUCLEOTIDE SEQUENCE [LARGE SCALE GENOMIC DNA]</scope>
    <source>
        <strain evidence="3 4">DSM 27180</strain>
    </source>
</reference>
<evidence type="ECO:0000259" key="2">
    <source>
        <dbReference type="Pfam" id="PF00561"/>
    </source>
</evidence>
<keyword evidence="4" id="KW-1185">Reference proteome</keyword>